<sequence>MVIFGLFIAISSVVYVVEGIIPFPVPGGKWGFSNFIVLYLSYYSSLSDALLLAVSKSLLGSILSGTIFTPGFFMGFFGSIASAMVQSLVSKTKIFGITGISIIGMVANNITQFFVGSVLISSKAIYSLLPIVLFFGSFSAIANAYLALQTARLEIKN</sequence>
<dbReference type="PIRSF" id="PIRSF027391">
    <property type="entry name" value="Hpre_diP_synt_I"/>
    <property type="match status" value="1"/>
</dbReference>
<gene>
    <name evidence="2" type="ordered locus">Fnod_1529</name>
</gene>
<evidence type="ECO:0000313" key="3">
    <source>
        <dbReference type="Proteomes" id="UP000002415"/>
    </source>
</evidence>
<accession>A7HN89</accession>
<keyword evidence="1" id="KW-1133">Transmembrane helix</keyword>
<dbReference type="eggNOG" id="COG4769">
    <property type="taxonomic scope" value="Bacteria"/>
</dbReference>
<dbReference type="InterPro" id="IPR010898">
    <property type="entry name" value="Hpre_diP_synth_I"/>
</dbReference>
<feature type="transmembrane region" description="Helical" evidence="1">
    <location>
        <begin position="67"/>
        <end position="88"/>
    </location>
</feature>
<evidence type="ECO:0000313" key="2">
    <source>
        <dbReference type="EMBL" id="ABS61372.1"/>
    </source>
</evidence>
<dbReference type="InterPro" id="IPR014535">
    <property type="entry name" value="Hpre_diP_synt_I"/>
</dbReference>
<name>A7HN89_FERNB</name>
<dbReference type="Pfam" id="PF07456">
    <property type="entry name" value="Hpre_diP_synt_I"/>
    <property type="match status" value="1"/>
</dbReference>
<dbReference type="HOGENOM" id="CLU_108933_0_0_0"/>
<feature type="transmembrane region" description="Helical" evidence="1">
    <location>
        <begin position="94"/>
        <end position="115"/>
    </location>
</feature>
<dbReference type="KEGG" id="fno:Fnod_1529"/>
<keyword evidence="1" id="KW-0472">Membrane</keyword>
<dbReference type="Proteomes" id="UP000002415">
    <property type="component" value="Chromosome"/>
</dbReference>
<dbReference type="OrthoDB" id="9799095at2"/>
<dbReference type="Gene3D" id="1.10.1760.20">
    <property type="match status" value="1"/>
</dbReference>
<dbReference type="STRING" id="381764.Fnod_1529"/>
<feature type="transmembrane region" description="Helical" evidence="1">
    <location>
        <begin position="127"/>
        <end position="148"/>
    </location>
</feature>
<dbReference type="EMBL" id="CP000771">
    <property type="protein sequence ID" value="ABS61372.1"/>
    <property type="molecule type" value="Genomic_DNA"/>
</dbReference>
<organism evidence="2 3">
    <name type="scientific">Fervidobacterium nodosum (strain ATCC 35602 / DSM 5306 / Rt17-B1)</name>
    <dbReference type="NCBI Taxonomy" id="381764"/>
    <lineage>
        <taxon>Bacteria</taxon>
        <taxon>Thermotogati</taxon>
        <taxon>Thermotogota</taxon>
        <taxon>Thermotogae</taxon>
        <taxon>Thermotogales</taxon>
        <taxon>Fervidobacteriaceae</taxon>
        <taxon>Fervidobacterium</taxon>
    </lineage>
</organism>
<dbReference type="AlphaFoldDB" id="A7HN89"/>
<protein>
    <submittedName>
        <fullName evidence="2">Heptaprenyl diphosphate synthase component I</fullName>
    </submittedName>
</protein>
<reference evidence="2 3" key="1">
    <citation type="submission" date="2007-07" db="EMBL/GenBank/DDBJ databases">
        <title>Complete sequence of Fervidobacterium nodosum Rt17-B1.</title>
        <authorList>
            <consortium name="US DOE Joint Genome Institute"/>
            <person name="Copeland A."/>
            <person name="Lucas S."/>
            <person name="Lapidus A."/>
            <person name="Barry K."/>
            <person name="Glavina del Rio T."/>
            <person name="Dalin E."/>
            <person name="Tice H."/>
            <person name="Pitluck S."/>
            <person name="Saunders E."/>
            <person name="Brettin T."/>
            <person name="Bruce D."/>
            <person name="Detter J.C."/>
            <person name="Han C."/>
            <person name="Schmutz J."/>
            <person name="Larimer F."/>
            <person name="Land M."/>
            <person name="Hauser L."/>
            <person name="Kyrpides N."/>
            <person name="Mikhailova N."/>
            <person name="Nelson K."/>
            <person name="Gogarten J.P."/>
            <person name="Noll K."/>
            <person name="Richardson P."/>
        </authorList>
    </citation>
    <scope>NUCLEOTIDE SEQUENCE [LARGE SCALE GENOMIC DNA]</scope>
    <source>
        <strain evidence="3">ATCC 35602 / DSM 5306 / Rt17-B1</strain>
    </source>
</reference>
<keyword evidence="3" id="KW-1185">Reference proteome</keyword>
<proteinExistence type="predicted"/>
<reference evidence="2 3" key="2">
    <citation type="journal article" date="2009" name="Proc. Natl. Acad. Sci. U.S.A.">
        <title>On the chimeric nature, thermophilic origin, and phylogenetic placement of the Thermotogales.</title>
        <authorList>
            <person name="Zhaxybayeva O."/>
            <person name="Swithers K.S."/>
            <person name="Lapierre P."/>
            <person name="Fournier G.P."/>
            <person name="Bickhart D.M."/>
            <person name="DeBoy R.T."/>
            <person name="Nelson K.E."/>
            <person name="Nesbo C.L."/>
            <person name="Doolittle W.F."/>
            <person name="Gogarten J.P."/>
            <person name="Noll K.M."/>
        </authorList>
    </citation>
    <scope>NUCLEOTIDE SEQUENCE [LARGE SCALE GENOMIC DNA]</scope>
    <source>
        <strain evidence="3">ATCC 35602 / DSM 5306 / Rt17-B1</strain>
    </source>
</reference>
<keyword evidence="1" id="KW-0812">Transmembrane</keyword>
<evidence type="ECO:0000256" key="1">
    <source>
        <dbReference type="SAM" id="Phobius"/>
    </source>
</evidence>